<keyword evidence="3" id="KW-0808">Transferase</keyword>
<evidence type="ECO:0000256" key="2">
    <source>
        <dbReference type="ARBA" id="ARBA00022676"/>
    </source>
</evidence>
<feature type="transmembrane region" description="Helical" evidence="7">
    <location>
        <begin position="436"/>
        <end position="455"/>
    </location>
</feature>
<protein>
    <recommendedName>
        <fullName evidence="8">Glycosyltransferase 2-like domain-containing protein</fullName>
    </recommendedName>
</protein>
<dbReference type="GO" id="GO:0016020">
    <property type="term" value="C:membrane"/>
    <property type="evidence" value="ECO:0007669"/>
    <property type="project" value="UniProtKB-SubCell"/>
</dbReference>
<dbReference type="Gene3D" id="3.90.550.10">
    <property type="entry name" value="Spore Coat Polysaccharide Biosynthesis Protein SpsA, Chain A"/>
    <property type="match status" value="1"/>
</dbReference>
<feature type="transmembrane region" description="Helical" evidence="7">
    <location>
        <begin position="71"/>
        <end position="95"/>
    </location>
</feature>
<dbReference type="AlphaFoldDB" id="A0AA39RBA1"/>
<feature type="domain" description="Glycosyltransferase 2-like" evidence="8">
    <location>
        <begin position="216"/>
        <end position="415"/>
    </location>
</feature>
<evidence type="ECO:0000256" key="6">
    <source>
        <dbReference type="ARBA" id="ARBA00023136"/>
    </source>
</evidence>
<keyword evidence="4 7" id="KW-0812">Transmembrane</keyword>
<dbReference type="InterPro" id="IPR050321">
    <property type="entry name" value="Glycosyltr_2/OpgH_subfam"/>
</dbReference>
<feature type="transmembrane region" description="Helical" evidence="7">
    <location>
        <begin position="396"/>
        <end position="416"/>
    </location>
</feature>
<dbReference type="SUPFAM" id="SSF53448">
    <property type="entry name" value="Nucleotide-diphospho-sugar transferases"/>
    <property type="match status" value="1"/>
</dbReference>
<feature type="transmembrane region" description="Helical" evidence="7">
    <location>
        <begin position="46"/>
        <end position="65"/>
    </location>
</feature>
<sequence>MIAGLRSSFTSGESVIHLRKVFRNSGLRSGAFSDLFRQIGGFIHEWTPFLLVTCYFVFSVCVYTFCGDAVIAIFWFIFLASNFYIAGTTVLEAFLSLGPTRDARKAVQRVQSRDWTFPTPNDDLLFVNLLIVAYLPNEQDIIMDRINYALDEIKYPSHKIRINLLYNTPKSIEPLETELIELASKKSHFRVIKVENSKSKADNLNYYFTLNTGGDIICIFDADHYPHPYGCRWAIERFMQEKNVDVVQGRCVIFNSKASWLSSMIAVEFDKIYAVSHPGRTAMMEFGLFTGSNGFWRDHLLRDLKMDGSILTEDIDSSLRALARGCKIVHDLNVISYELAPTDIPAMWKQRLRWAQGWTQVSMRHCFLSWKKACEGDRRGFGMRFGLLSLLLVRELSYYLVTQYFCLILSFVFTQFPKSPRSLATFIFFPYPVSQWFFIISVICLLATLIITFRIRSEFVSKRSMTIFSVIYPAYLLFNATQGLYGHARQIVRYSRWNPTKRT</sequence>
<keyword evidence="6 7" id="KW-0472">Membrane</keyword>
<evidence type="ECO:0000313" key="10">
    <source>
        <dbReference type="Proteomes" id="UP001166286"/>
    </source>
</evidence>
<dbReference type="PANTHER" id="PTHR43867">
    <property type="entry name" value="CELLULOSE SYNTHASE CATALYTIC SUBUNIT A [UDP-FORMING]"/>
    <property type="match status" value="1"/>
</dbReference>
<dbReference type="GO" id="GO:0016757">
    <property type="term" value="F:glycosyltransferase activity"/>
    <property type="evidence" value="ECO:0007669"/>
    <property type="project" value="UniProtKB-KW"/>
</dbReference>
<organism evidence="9 10">
    <name type="scientific">Cladonia borealis</name>
    <dbReference type="NCBI Taxonomy" id="184061"/>
    <lineage>
        <taxon>Eukaryota</taxon>
        <taxon>Fungi</taxon>
        <taxon>Dikarya</taxon>
        <taxon>Ascomycota</taxon>
        <taxon>Pezizomycotina</taxon>
        <taxon>Lecanoromycetes</taxon>
        <taxon>OSLEUM clade</taxon>
        <taxon>Lecanoromycetidae</taxon>
        <taxon>Lecanorales</taxon>
        <taxon>Lecanorineae</taxon>
        <taxon>Cladoniaceae</taxon>
        <taxon>Cladonia</taxon>
    </lineage>
</organism>
<dbReference type="InterPro" id="IPR001173">
    <property type="entry name" value="Glyco_trans_2-like"/>
</dbReference>
<reference evidence="9" key="1">
    <citation type="submission" date="2023-03" db="EMBL/GenBank/DDBJ databases">
        <title>Complete genome of Cladonia borealis.</title>
        <authorList>
            <person name="Park H."/>
        </authorList>
    </citation>
    <scope>NUCLEOTIDE SEQUENCE</scope>
    <source>
        <strain evidence="9">ANT050790</strain>
    </source>
</reference>
<dbReference type="Pfam" id="PF13632">
    <property type="entry name" value="Glyco_trans_2_3"/>
    <property type="match status" value="1"/>
</dbReference>
<evidence type="ECO:0000256" key="3">
    <source>
        <dbReference type="ARBA" id="ARBA00022679"/>
    </source>
</evidence>
<proteinExistence type="predicted"/>
<keyword evidence="5 7" id="KW-1133">Transmembrane helix</keyword>
<name>A0AA39RBA1_9LECA</name>
<accession>A0AA39RBA1</accession>
<dbReference type="CDD" id="cd06423">
    <property type="entry name" value="CESA_like"/>
    <property type="match status" value="1"/>
</dbReference>
<keyword evidence="10" id="KW-1185">Reference proteome</keyword>
<evidence type="ECO:0000313" key="9">
    <source>
        <dbReference type="EMBL" id="KAK0517251.1"/>
    </source>
</evidence>
<evidence type="ECO:0000256" key="5">
    <source>
        <dbReference type="ARBA" id="ARBA00022989"/>
    </source>
</evidence>
<evidence type="ECO:0000259" key="8">
    <source>
        <dbReference type="Pfam" id="PF13632"/>
    </source>
</evidence>
<evidence type="ECO:0000256" key="7">
    <source>
        <dbReference type="SAM" id="Phobius"/>
    </source>
</evidence>
<dbReference type="InterPro" id="IPR029044">
    <property type="entry name" value="Nucleotide-diphossugar_trans"/>
</dbReference>
<evidence type="ECO:0000256" key="4">
    <source>
        <dbReference type="ARBA" id="ARBA00022692"/>
    </source>
</evidence>
<comment type="caution">
    <text evidence="9">The sequence shown here is derived from an EMBL/GenBank/DDBJ whole genome shotgun (WGS) entry which is preliminary data.</text>
</comment>
<evidence type="ECO:0000256" key="1">
    <source>
        <dbReference type="ARBA" id="ARBA00004141"/>
    </source>
</evidence>
<keyword evidence="2" id="KW-0328">Glycosyltransferase</keyword>
<comment type="subcellular location">
    <subcellularLocation>
        <location evidence="1">Membrane</location>
        <topology evidence="1">Multi-pass membrane protein</topology>
    </subcellularLocation>
</comment>
<dbReference type="PANTHER" id="PTHR43867:SF2">
    <property type="entry name" value="CELLULOSE SYNTHASE CATALYTIC SUBUNIT A [UDP-FORMING]"/>
    <property type="match status" value="1"/>
</dbReference>
<dbReference type="Proteomes" id="UP001166286">
    <property type="component" value="Unassembled WGS sequence"/>
</dbReference>
<dbReference type="EMBL" id="JAFEKC020000001">
    <property type="protein sequence ID" value="KAK0517251.1"/>
    <property type="molecule type" value="Genomic_DNA"/>
</dbReference>
<gene>
    <name evidence="9" type="ORF">JMJ35_000406</name>
</gene>